<dbReference type="PANTHER" id="PTHR11629:SF63">
    <property type="entry name" value="V-TYPE PROTON ATPASE SUBUNIT A"/>
    <property type="match status" value="1"/>
</dbReference>
<evidence type="ECO:0000313" key="10">
    <source>
        <dbReference type="EMBL" id="HDM90732.1"/>
    </source>
</evidence>
<dbReference type="GO" id="GO:0033179">
    <property type="term" value="C:proton-transporting V-type ATPase, V0 domain"/>
    <property type="evidence" value="ECO:0007669"/>
    <property type="project" value="InterPro"/>
</dbReference>
<dbReference type="GO" id="GO:0046961">
    <property type="term" value="F:proton-transporting ATPase activity, rotational mechanism"/>
    <property type="evidence" value="ECO:0007669"/>
    <property type="project" value="InterPro"/>
</dbReference>
<evidence type="ECO:0000256" key="5">
    <source>
        <dbReference type="ARBA" id="ARBA00022989"/>
    </source>
</evidence>
<keyword evidence="7 9" id="KW-0472">Membrane</keyword>
<dbReference type="EMBL" id="DRBW01000219">
    <property type="protein sequence ID" value="HDM90732.1"/>
    <property type="molecule type" value="Genomic_DNA"/>
</dbReference>
<feature type="transmembrane region" description="Helical" evidence="9">
    <location>
        <begin position="481"/>
        <end position="502"/>
    </location>
</feature>
<organism evidence="10">
    <name type="scientific">candidate division WOR-3 bacterium</name>
    <dbReference type="NCBI Taxonomy" id="2052148"/>
    <lineage>
        <taxon>Bacteria</taxon>
        <taxon>Bacteria division WOR-3</taxon>
    </lineage>
</organism>
<dbReference type="Gene3D" id="3.30.70.2170">
    <property type="match status" value="1"/>
</dbReference>
<proteinExistence type="inferred from homology"/>
<keyword evidence="5 9" id="KW-1133">Transmembrane helix</keyword>
<evidence type="ECO:0000256" key="3">
    <source>
        <dbReference type="ARBA" id="ARBA00022448"/>
    </source>
</evidence>
<evidence type="ECO:0000256" key="4">
    <source>
        <dbReference type="ARBA" id="ARBA00022692"/>
    </source>
</evidence>
<comment type="subcellular location">
    <subcellularLocation>
        <location evidence="1">Membrane</location>
        <topology evidence="1">Multi-pass membrane protein</topology>
    </subcellularLocation>
</comment>
<keyword evidence="6" id="KW-0406">Ion transport</keyword>
<dbReference type="GO" id="GO:0051117">
    <property type="term" value="F:ATPase binding"/>
    <property type="evidence" value="ECO:0007669"/>
    <property type="project" value="TreeGrafter"/>
</dbReference>
<evidence type="ECO:0000256" key="9">
    <source>
        <dbReference type="SAM" id="Phobius"/>
    </source>
</evidence>
<feature type="transmembrane region" description="Helical" evidence="9">
    <location>
        <begin position="514"/>
        <end position="535"/>
    </location>
</feature>
<feature type="coiled-coil region" evidence="8">
    <location>
        <begin position="228"/>
        <end position="255"/>
    </location>
</feature>
<dbReference type="InterPro" id="IPR002490">
    <property type="entry name" value="V-ATPase_116kDa_su"/>
</dbReference>
<evidence type="ECO:0000256" key="6">
    <source>
        <dbReference type="ARBA" id="ARBA00023065"/>
    </source>
</evidence>
<sequence length="663" mass="74360">MAVARVDQVVILLHKSERDSFLEELQKASIVHVSDLRSDASIEEVRELLSPEERDEGELEALLSRLKRSHGFLKPYIPKKGFLAGLFGGKIELTRNEYFEIVDSFPMDEFLESTEGMERELSALKVEENSLLNRLEGLLPWKELDMNVEELGHSQEVVVVAGTVPIEKLDSLRELPLEYVEVNRDAKKSYLLLVFRVKDEEEIRRELLALEFEEADFEGLSGKPSEIIEGLRERLSEIDRRRNEIAAKAKELAKDAYKLLVLYDYYAGILEKYRAENRAAATEEAVVIKGWVKRSDWDRLEKLASSYETVYVTRSEPQPGEVPPVDLANRKAFKPFEMLTRLYGLPNYAEVDPTPLFAPFFAFFFGLCLTDAAYGIVLLILGFILMKKMHGGKDFLWILVAGAFFTVLAGAMTGSWFGDLPERLPIPFFRNLRNSLMLFDPMKEPMKFFYLSLALGYIQLLFGLLVGFYNKLRFGDTLGGISNELAWFVVLLSAGLLAFANLKAGKGGSFLFGGPLQTIATLLIFAGVFLIVFFSGGKSRNPVIRILKGLYNLYGGINFVGDLLSYVRLMALGMVTAGIAMAVNITAGLVMGFPVVGYVLAGLVFVLGHIFSIAVNALGGFVHSLRLQYVEFFTKFYENGGKPFTPLAKRAYFTVFLDEESGS</sequence>
<feature type="transmembrane region" description="Helical" evidence="9">
    <location>
        <begin position="395"/>
        <end position="417"/>
    </location>
</feature>
<name>A0A7C1BHH8_UNCW3</name>
<dbReference type="Gene3D" id="3.30.70.2750">
    <property type="match status" value="1"/>
</dbReference>
<feature type="transmembrane region" description="Helical" evidence="9">
    <location>
        <begin position="356"/>
        <end position="383"/>
    </location>
</feature>
<dbReference type="GO" id="GO:0007035">
    <property type="term" value="P:vacuolar acidification"/>
    <property type="evidence" value="ECO:0007669"/>
    <property type="project" value="TreeGrafter"/>
</dbReference>
<dbReference type="Proteomes" id="UP000885931">
    <property type="component" value="Unassembled WGS sequence"/>
</dbReference>
<dbReference type="Pfam" id="PF01496">
    <property type="entry name" value="V_ATPase_I"/>
    <property type="match status" value="1"/>
</dbReference>
<comment type="caution">
    <text evidence="10">The sequence shown here is derived from an EMBL/GenBank/DDBJ whole genome shotgun (WGS) entry which is preliminary data.</text>
</comment>
<protein>
    <submittedName>
        <fullName evidence="10">V-type ATP synthase subunit I</fullName>
    </submittedName>
</protein>
<accession>A0A7C1BHH8</accession>
<evidence type="ECO:0000256" key="7">
    <source>
        <dbReference type="ARBA" id="ARBA00023136"/>
    </source>
</evidence>
<dbReference type="GO" id="GO:0016471">
    <property type="term" value="C:vacuolar proton-transporting V-type ATPase complex"/>
    <property type="evidence" value="ECO:0007669"/>
    <property type="project" value="TreeGrafter"/>
</dbReference>
<reference evidence="10" key="1">
    <citation type="journal article" date="2020" name="mSystems">
        <title>Genome- and Community-Level Interaction Insights into Carbon Utilization and Element Cycling Functions of Hydrothermarchaeota in Hydrothermal Sediment.</title>
        <authorList>
            <person name="Zhou Z."/>
            <person name="Liu Y."/>
            <person name="Xu W."/>
            <person name="Pan J."/>
            <person name="Luo Z.H."/>
            <person name="Li M."/>
        </authorList>
    </citation>
    <scope>NUCLEOTIDE SEQUENCE [LARGE SCALE GENOMIC DNA]</scope>
    <source>
        <strain evidence="10">HyVt-237</strain>
    </source>
</reference>
<dbReference type="PANTHER" id="PTHR11629">
    <property type="entry name" value="VACUOLAR PROTON ATPASES"/>
    <property type="match status" value="1"/>
</dbReference>
<dbReference type="Gene3D" id="1.20.1460.20">
    <property type="match status" value="1"/>
</dbReference>
<evidence type="ECO:0000256" key="1">
    <source>
        <dbReference type="ARBA" id="ARBA00004141"/>
    </source>
</evidence>
<keyword evidence="4 9" id="KW-0812">Transmembrane</keyword>
<evidence type="ECO:0000256" key="2">
    <source>
        <dbReference type="ARBA" id="ARBA00009904"/>
    </source>
</evidence>
<feature type="transmembrane region" description="Helical" evidence="9">
    <location>
        <begin position="448"/>
        <end position="469"/>
    </location>
</feature>
<feature type="transmembrane region" description="Helical" evidence="9">
    <location>
        <begin position="569"/>
        <end position="590"/>
    </location>
</feature>
<keyword evidence="3" id="KW-0813">Transport</keyword>
<dbReference type="AlphaFoldDB" id="A0A7C1BHH8"/>
<feature type="transmembrane region" description="Helical" evidence="9">
    <location>
        <begin position="596"/>
        <end position="618"/>
    </location>
</feature>
<gene>
    <name evidence="10" type="ORF">ENG67_05975</name>
</gene>
<comment type="similarity">
    <text evidence="2">Belongs to the V-ATPase 116 kDa subunit family.</text>
</comment>
<keyword evidence="8" id="KW-0175">Coiled coil</keyword>
<evidence type="ECO:0000256" key="8">
    <source>
        <dbReference type="SAM" id="Coils"/>
    </source>
</evidence>